<dbReference type="Gene3D" id="3.40.30.10">
    <property type="entry name" value="Glutaredoxin"/>
    <property type="match status" value="1"/>
</dbReference>
<dbReference type="InterPro" id="IPR010987">
    <property type="entry name" value="Glutathione-S-Trfase_C-like"/>
</dbReference>
<evidence type="ECO:0000313" key="4">
    <source>
        <dbReference type="EMBL" id="KAF2484897.1"/>
    </source>
</evidence>
<keyword evidence="5" id="KW-1185">Reference proteome</keyword>
<reference evidence="4" key="1">
    <citation type="journal article" date="2020" name="Stud. Mycol.">
        <title>101 Dothideomycetes genomes: a test case for predicting lifestyles and emergence of pathogens.</title>
        <authorList>
            <person name="Haridas S."/>
            <person name="Albert R."/>
            <person name="Binder M."/>
            <person name="Bloem J."/>
            <person name="Labutti K."/>
            <person name="Salamov A."/>
            <person name="Andreopoulos B."/>
            <person name="Baker S."/>
            <person name="Barry K."/>
            <person name="Bills G."/>
            <person name="Bluhm B."/>
            <person name="Cannon C."/>
            <person name="Castanera R."/>
            <person name="Culley D."/>
            <person name="Daum C."/>
            <person name="Ezra D."/>
            <person name="Gonzalez J."/>
            <person name="Henrissat B."/>
            <person name="Kuo A."/>
            <person name="Liang C."/>
            <person name="Lipzen A."/>
            <person name="Lutzoni F."/>
            <person name="Magnuson J."/>
            <person name="Mondo S."/>
            <person name="Nolan M."/>
            <person name="Ohm R."/>
            <person name="Pangilinan J."/>
            <person name="Park H.-J."/>
            <person name="Ramirez L."/>
            <person name="Alfaro M."/>
            <person name="Sun H."/>
            <person name="Tritt A."/>
            <person name="Yoshinaga Y."/>
            <person name="Zwiers L.-H."/>
            <person name="Turgeon B."/>
            <person name="Goodwin S."/>
            <person name="Spatafora J."/>
            <person name="Crous P."/>
            <person name="Grigoriev I."/>
        </authorList>
    </citation>
    <scope>NUCLEOTIDE SEQUENCE</scope>
    <source>
        <strain evidence="4">CBS 113389</strain>
    </source>
</reference>
<dbReference type="Proteomes" id="UP000799767">
    <property type="component" value="Unassembled WGS sequence"/>
</dbReference>
<dbReference type="SFLD" id="SFLDS00019">
    <property type="entry name" value="Glutathione_Transferase_(cytos"/>
    <property type="match status" value="1"/>
</dbReference>
<proteinExistence type="inferred from homology"/>
<dbReference type="GeneID" id="54479843"/>
<dbReference type="Pfam" id="PF13417">
    <property type="entry name" value="GST_N_3"/>
    <property type="match status" value="1"/>
</dbReference>
<organism evidence="4 5">
    <name type="scientific">Neohortaea acidophila</name>
    <dbReference type="NCBI Taxonomy" id="245834"/>
    <lineage>
        <taxon>Eukaryota</taxon>
        <taxon>Fungi</taxon>
        <taxon>Dikarya</taxon>
        <taxon>Ascomycota</taxon>
        <taxon>Pezizomycotina</taxon>
        <taxon>Dothideomycetes</taxon>
        <taxon>Dothideomycetidae</taxon>
        <taxon>Mycosphaerellales</taxon>
        <taxon>Teratosphaeriaceae</taxon>
        <taxon>Neohortaea</taxon>
    </lineage>
</organism>
<gene>
    <name evidence="4" type="ORF">BDY17DRAFT_93373</name>
</gene>
<dbReference type="InterPro" id="IPR040079">
    <property type="entry name" value="Glutathione_S-Trfase"/>
</dbReference>
<dbReference type="CDD" id="cd03046">
    <property type="entry name" value="GST_N_GTT1_like"/>
    <property type="match status" value="1"/>
</dbReference>
<evidence type="ECO:0000313" key="5">
    <source>
        <dbReference type="Proteomes" id="UP000799767"/>
    </source>
</evidence>
<dbReference type="InterPro" id="IPR036249">
    <property type="entry name" value="Thioredoxin-like_sf"/>
</dbReference>
<dbReference type="InterPro" id="IPR004045">
    <property type="entry name" value="Glutathione_S-Trfase_N"/>
</dbReference>
<evidence type="ECO:0000259" key="2">
    <source>
        <dbReference type="PROSITE" id="PS50404"/>
    </source>
</evidence>
<feature type="domain" description="GST N-terminal" evidence="2">
    <location>
        <begin position="1"/>
        <end position="82"/>
    </location>
</feature>
<evidence type="ECO:0000259" key="3">
    <source>
        <dbReference type="PROSITE" id="PS50405"/>
    </source>
</evidence>
<dbReference type="RefSeq" id="XP_033591466.1">
    <property type="nucleotide sequence ID" value="XM_033738842.1"/>
</dbReference>
<evidence type="ECO:0000256" key="1">
    <source>
        <dbReference type="ARBA" id="ARBA00007409"/>
    </source>
</evidence>
<dbReference type="PANTHER" id="PTHR44051">
    <property type="entry name" value="GLUTATHIONE S-TRANSFERASE-RELATED"/>
    <property type="match status" value="1"/>
</dbReference>
<feature type="domain" description="GST C-terminal" evidence="3">
    <location>
        <begin position="89"/>
        <end position="214"/>
    </location>
</feature>
<dbReference type="SUPFAM" id="SSF47616">
    <property type="entry name" value="GST C-terminal domain-like"/>
    <property type="match status" value="1"/>
</dbReference>
<protein>
    <recommendedName>
        <fullName evidence="6">Glutathione S-transferase</fullName>
    </recommendedName>
</protein>
<dbReference type="InterPro" id="IPR036282">
    <property type="entry name" value="Glutathione-S-Trfase_C_sf"/>
</dbReference>
<evidence type="ECO:0008006" key="6">
    <source>
        <dbReference type="Google" id="ProtNLM"/>
    </source>
</evidence>
<dbReference type="SFLD" id="SFLDG00358">
    <property type="entry name" value="Main_(cytGST)"/>
    <property type="match status" value="1"/>
</dbReference>
<dbReference type="AlphaFoldDB" id="A0A6A6Q0F4"/>
<dbReference type="PANTHER" id="PTHR44051:SF9">
    <property type="entry name" value="GLUTATHIONE S-TRANSFERASE 1"/>
    <property type="match status" value="1"/>
</dbReference>
<comment type="similarity">
    <text evidence="1">Belongs to the GST superfamily.</text>
</comment>
<dbReference type="SUPFAM" id="SSF52833">
    <property type="entry name" value="Thioredoxin-like"/>
    <property type="match status" value="1"/>
</dbReference>
<sequence>MPPITLWFLQASRCIRSAWLLEELGLRYAVKFSERENGVAPPAFKTAAGGLGKFPTLQDGETTVFESGNITEYLCDNYDKQGRLLPLVGNPKRYEVLQWIHAAEATWALHGITILYARWHQKDGDVAKTEEGMSGNIRKDMDFLEAALKQSKGRFLLGDEVTAADIMMHFSATFVIARELGVKKGQLPTVEKWLQECEATESYKKAVQTTGHKL</sequence>
<accession>A0A6A6Q0F4</accession>
<dbReference type="EMBL" id="MU001633">
    <property type="protein sequence ID" value="KAF2484897.1"/>
    <property type="molecule type" value="Genomic_DNA"/>
</dbReference>
<dbReference type="PROSITE" id="PS50404">
    <property type="entry name" value="GST_NTER"/>
    <property type="match status" value="1"/>
</dbReference>
<dbReference type="InterPro" id="IPR004046">
    <property type="entry name" value="GST_C"/>
</dbReference>
<dbReference type="OrthoDB" id="2309723at2759"/>
<name>A0A6A6Q0F4_9PEZI</name>
<dbReference type="Pfam" id="PF00043">
    <property type="entry name" value="GST_C"/>
    <property type="match status" value="1"/>
</dbReference>
<dbReference type="PROSITE" id="PS50405">
    <property type="entry name" value="GST_CTER"/>
    <property type="match status" value="1"/>
</dbReference>
<dbReference type="Gene3D" id="1.20.1050.10">
    <property type="match status" value="1"/>
</dbReference>